<evidence type="ECO:0000313" key="4">
    <source>
        <dbReference type="Proteomes" id="UP001236585"/>
    </source>
</evidence>
<evidence type="ECO:0000256" key="1">
    <source>
        <dbReference type="ARBA" id="ARBA00022801"/>
    </source>
</evidence>
<dbReference type="PANTHER" id="PTHR43283">
    <property type="entry name" value="BETA-LACTAMASE-RELATED"/>
    <property type="match status" value="1"/>
</dbReference>
<dbReference type="GO" id="GO:0016787">
    <property type="term" value="F:hydrolase activity"/>
    <property type="evidence" value="ECO:0007669"/>
    <property type="project" value="UniProtKB-KW"/>
</dbReference>
<dbReference type="Gene3D" id="3.40.710.10">
    <property type="entry name" value="DD-peptidase/beta-lactamase superfamily"/>
    <property type="match status" value="1"/>
</dbReference>
<dbReference type="Proteomes" id="UP001236585">
    <property type="component" value="Chromosome"/>
</dbReference>
<keyword evidence="4" id="KW-1185">Reference proteome</keyword>
<sequence>MNDAIAAEKLPGGVVVVGHGGRIVFHQAYGSRKLAGEDGLDGSPAPAEPMTEDTIFDIASMTKSLATATAVMQLHEKGLVAFDEPVQTYLPDFNPDNDPVRQRVTVRMLLTHTSGEPIDVNLDDPWGVDAPDKAEGIRRALSAPLQSAPGEVYRYADINYILLGAMLEKLTGEAEDDYVQRNIFAPLGMTDTRYLPPAEVRPRIAPTAVDDRGHLLRGTVHDPTTRRMGGVAGHAGIFSTAHDVALYAQALLDRLANRPSTFPLQQATLAMMTTPQQPGRRPGQVEAANDAVRKAAATAPNPMDPLLAPHYPAIEGQELFGFGWDIDTAFSKPRGLVFPVGSFGGTGFTGTSLWLDPGSDTYVVLLTNAIHVRGSEPISGLRGDVATAAADGVGL</sequence>
<dbReference type="EC" id="3.1.1.103" evidence="3"/>
<dbReference type="InterPro" id="IPR001466">
    <property type="entry name" value="Beta-lactam-related"/>
</dbReference>
<keyword evidence="1 3" id="KW-0378">Hydrolase</keyword>
<evidence type="ECO:0000313" key="3">
    <source>
        <dbReference type="EMBL" id="WIM87468.1"/>
    </source>
</evidence>
<dbReference type="InterPro" id="IPR012338">
    <property type="entry name" value="Beta-lactam/transpept-like"/>
</dbReference>
<dbReference type="EMBL" id="CP126981">
    <property type="protein sequence ID" value="WIM87468.1"/>
    <property type="molecule type" value="Genomic_DNA"/>
</dbReference>
<organism evidence="3 4">
    <name type="scientific">Candidatus Mycobacterium wuenschmannii</name>
    <dbReference type="NCBI Taxonomy" id="3027808"/>
    <lineage>
        <taxon>Bacteria</taxon>
        <taxon>Bacillati</taxon>
        <taxon>Actinomycetota</taxon>
        <taxon>Actinomycetes</taxon>
        <taxon>Mycobacteriales</taxon>
        <taxon>Mycobacteriaceae</taxon>
        <taxon>Mycobacterium</taxon>
    </lineage>
</organism>
<dbReference type="SUPFAM" id="SSF56601">
    <property type="entry name" value="beta-lactamase/transpeptidase-like"/>
    <property type="match status" value="1"/>
</dbReference>
<reference evidence="3 4" key="1">
    <citation type="journal article" date="2023" name="Microbiol. Resour. Announc.">
        <title>Complete Genome Sequence of Mycobacterium wuenschmanii, a novel Nontuberculous Mycobacterium Isolated from a captive population of Amazon Milk Frogs.</title>
        <authorList>
            <person name="Hicks J."/>
            <person name="Zeineldin M."/>
            <person name="Ward H."/>
            <person name="Wuenschmann A."/>
            <person name="Camp P."/>
            <person name="Farrell D."/>
            <person name="Lehman K."/>
            <person name="Thacker T."/>
            <person name="Cuthbert E."/>
        </authorList>
    </citation>
    <scope>NUCLEOTIDE SEQUENCE [LARGE SCALE GENOMIC DNA]</scope>
    <source>
        <strain evidence="3 4">Wuenschmanii</strain>
    </source>
</reference>
<feature type="domain" description="Beta-lactamase-related" evidence="2">
    <location>
        <begin position="7"/>
        <end position="369"/>
    </location>
</feature>
<name>A0ABY8VUY8_9MYCO</name>
<evidence type="ECO:0000259" key="2">
    <source>
        <dbReference type="Pfam" id="PF00144"/>
    </source>
</evidence>
<proteinExistence type="predicted"/>
<protein>
    <submittedName>
        <fullName evidence="3">Serine hydrolase domain-containing protein</fullName>
        <ecNumber evidence="3">3.1.1.103</ecNumber>
    </submittedName>
</protein>
<dbReference type="Pfam" id="PF00144">
    <property type="entry name" value="Beta-lactamase"/>
    <property type="match status" value="1"/>
</dbReference>
<dbReference type="PANTHER" id="PTHR43283:SF11">
    <property type="entry name" value="BETA-LACTAMASE-RELATED DOMAIN-CONTAINING PROTEIN"/>
    <property type="match status" value="1"/>
</dbReference>
<dbReference type="InterPro" id="IPR050789">
    <property type="entry name" value="Diverse_Enzym_Activities"/>
</dbReference>
<gene>
    <name evidence="3" type="ORF">PT015_21935</name>
</gene>
<accession>A0ABY8VUY8</accession>